<keyword evidence="3" id="KW-1003">Cell membrane</keyword>
<evidence type="ECO:0000256" key="7">
    <source>
        <dbReference type="RuleBase" id="RU363032"/>
    </source>
</evidence>
<comment type="similarity">
    <text evidence="7">Belongs to the binding-protein-dependent transport system permease family.</text>
</comment>
<dbReference type="InterPro" id="IPR035906">
    <property type="entry name" value="MetI-like_sf"/>
</dbReference>
<evidence type="ECO:0000256" key="1">
    <source>
        <dbReference type="ARBA" id="ARBA00004651"/>
    </source>
</evidence>
<dbReference type="Gene3D" id="1.10.3720.10">
    <property type="entry name" value="MetI-like"/>
    <property type="match status" value="1"/>
</dbReference>
<evidence type="ECO:0000313" key="9">
    <source>
        <dbReference type="EMBL" id="VEJ35281.1"/>
    </source>
</evidence>
<dbReference type="PANTHER" id="PTHR30151:SF20">
    <property type="entry name" value="ABC TRANSPORTER PERMEASE PROTEIN HI_0355-RELATED"/>
    <property type="match status" value="1"/>
</dbReference>
<evidence type="ECO:0000313" key="10">
    <source>
        <dbReference type="Proteomes" id="UP000269544"/>
    </source>
</evidence>
<organism evidence="9 10">
    <name type="scientific">Aedoeadaptatus ivorii</name>
    <dbReference type="NCBI Taxonomy" id="54006"/>
    <lineage>
        <taxon>Bacteria</taxon>
        <taxon>Bacillati</taxon>
        <taxon>Bacillota</taxon>
        <taxon>Tissierellia</taxon>
        <taxon>Tissierellales</taxon>
        <taxon>Peptoniphilaceae</taxon>
        <taxon>Aedoeadaptatus</taxon>
    </lineage>
</organism>
<gene>
    <name evidence="9" type="primary">ssuC</name>
    <name evidence="9" type="ORF">NCTC13079_00606</name>
</gene>
<evidence type="ECO:0000256" key="3">
    <source>
        <dbReference type="ARBA" id="ARBA00022475"/>
    </source>
</evidence>
<evidence type="ECO:0000256" key="6">
    <source>
        <dbReference type="ARBA" id="ARBA00023136"/>
    </source>
</evidence>
<feature type="transmembrane region" description="Helical" evidence="7">
    <location>
        <begin position="221"/>
        <end position="242"/>
    </location>
</feature>
<evidence type="ECO:0000259" key="8">
    <source>
        <dbReference type="PROSITE" id="PS50928"/>
    </source>
</evidence>
<evidence type="ECO:0000256" key="5">
    <source>
        <dbReference type="ARBA" id="ARBA00022989"/>
    </source>
</evidence>
<dbReference type="InterPro" id="IPR000515">
    <property type="entry name" value="MetI-like"/>
</dbReference>
<name>A0A448V0W5_9FIRM</name>
<reference evidence="9 10" key="1">
    <citation type="submission" date="2018-12" db="EMBL/GenBank/DDBJ databases">
        <authorList>
            <consortium name="Pathogen Informatics"/>
        </authorList>
    </citation>
    <scope>NUCLEOTIDE SEQUENCE [LARGE SCALE GENOMIC DNA]</scope>
    <source>
        <strain evidence="9 10">NCTC13079</strain>
    </source>
</reference>
<evidence type="ECO:0000256" key="2">
    <source>
        <dbReference type="ARBA" id="ARBA00022448"/>
    </source>
</evidence>
<dbReference type="Pfam" id="PF00528">
    <property type="entry name" value="BPD_transp_1"/>
    <property type="match status" value="1"/>
</dbReference>
<dbReference type="OrthoDB" id="9804353at2"/>
<evidence type="ECO:0000256" key="4">
    <source>
        <dbReference type="ARBA" id="ARBA00022692"/>
    </source>
</evidence>
<sequence>MKKSANINKIYRGSLFIVLLLVLWQVLSTSGILPGYLLPAPMRVVEAFIHDASLLFFHLQITLLEAVLGLLLGIASGFLCAFLMNSNALIRDALYPILVLTQTVPTVAIAPLLVLWMGYGMAPKILLIVLVTFFPMAVNLYEGFAAADPDEIRLLRAMGARPGQIFFYVKLPNALEGFFSALQIAASYSVVGAVIAEWLGGFRGLGVYMTRVKNAYSYDKMFAVIFLISFLSLLLMAGVHILQKKAMPWAESDN</sequence>
<keyword evidence="2 7" id="KW-0813">Transport</keyword>
<accession>A0A448V0W5</accession>
<dbReference type="EMBL" id="LR134523">
    <property type="protein sequence ID" value="VEJ35281.1"/>
    <property type="molecule type" value="Genomic_DNA"/>
</dbReference>
<dbReference type="AlphaFoldDB" id="A0A448V0W5"/>
<keyword evidence="5 7" id="KW-1133">Transmembrane helix</keyword>
<dbReference type="RefSeq" id="WP_126465098.1">
    <property type="nucleotide sequence ID" value="NZ_LR134523.1"/>
</dbReference>
<dbReference type="SUPFAM" id="SSF161098">
    <property type="entry name" value="MetI-like"/>
    <property type="match status" value="1"/>
</dbReference>
<dbReference type="CDD" id="cd06261">
    <property type="entry name" value="TM_PBP2"/>
    <property type="match status" value="1"/>
</dbReference>
<dbReference type="GO" id="GO:0055085">
    <property type="term" value="P:transmembrane transport"/>
    <property type="evidence" value="ECO:0007669"/>
    <property type="project" value="InterPro"/>
</dbReference>
<dbReference type="PANTHER" id="PTHR30151">
    <property type="entry name" value="ALKANE SULFONATE ABC TRANSPORTER-RELATED, MEMBRANE SUBUNIT"/>
    <property type="match status" value="1"/>
</dbReference>
<proteinExistence type="inferred from homology"/>
<dbReference type="KEGG" id="piv:NCTC13079_00606"/>
<keyword evidence="6 7" id="KW-0472">Membrane</keyword>
<dbReference type="GO" id="GO:0005886">
    <property type="term" value="C:plasma membrane"/>
    <property type="evidence" value="ECO:0007669"/>
    <property type="project" value="UniProtKB-SubCell"/>
</dbReference>
<keyword evidence="10" id="KW-1185">Reference proteome</keyword>
<comment type="subcellular location">
    <subcellularLocation>
        <location evidence="1 7">Cell membrane</location>
        <topology evidence="1 7">Multi-pass membrane protein</topology>
    </subcellularLocation>
</comment>
<dbReference type="PROSITE" id="PS50928">
    <property type="entry name" value="ABC_TM1"/>
    <property type="match status" value="1"/>
</dbReference>
<keyword evidence="4 7" id="KW-0812">Transmembrane</keyword>
<protein>
    <submittedName>
        <fullName evidence="9">Aliphatic sulfonates transport permease protein ssuC</fullName>
    </submittedName>
</protein>
<feature type="transmembrane region" description="Helical" evidence="7">
    <location>
        <begin position="52"/>
        <end position="82"/>
    </location>
</feature>
<feature type="domain" description="ABC transmembrane type-1" evidence="8">
    <location>
        <begin position="55"/>
        <end position="243"/>
    </location>
</feature>
<dbReference type="Proteomes" id="UP000269544">
    <property type="component" value="Chromosome"/>
</dbReference>